<gene>
    <name evidence="2" type="ORF">EWH70_17180</name>
</gene>
<evidence type="ECO:0000313" key="3">
    <source>
        <dbReference type="Proteomes" id="UP000292003"/>
    </source>
</evidence>
<dbReference type="AlphaFoldDB" id="A0A4Q7J985"/>
<sequence length="134" mass="13934">MRIPALLAVLLLALTACGETGTRVPAEVNATSLRTKLGAQTTDQCFLQPARQRPAGCEKYVTQLGGVVGSVDELALRDPALAEPGRALRAGIDAYRAATCGTTGPAEPCRKALTDIAAAVEAVKTRLDTTAESR</sequence>
<name>A0A4Q7J985_9PSEU</name>
<feature type="signal peptide" evidence="1">
    <location>
        <begin position="1"/>
        <end position="18"/>
    </location>
</feature>
<comment type="caution">
    <text evidence="2">The sequence shown here is derived from an EMBL/GenBank/DDBJ whole genome shotgun (WGS) entry which is preliminary data.</text>
</comment>
<evidence type="ECO:0000313" key="2">
    <source>
        <dbReference type="EMBL" id="RZQ62694.1"/>
    </source>
</evidence>
<reference evidence="2 3" key="1">
    <citation type="submission" date="2019-02" db="EMBL/GenBank/DDBJ databases">
        <title>Draft genome sequence of Amycolatopsis sp. 8-3EHSu isolated from roots of Suaeda maritima.</title>
        <authorList>
            <person name="Duangmal K."/>
            <person name="Chantavorakit T."/>
        </authorList>
    </citation>
    <scope>NUCLEOTIDE SEQUENCE [LARGE SCALE GENOMIC DNA]</scope>
    <source>
        <strain evidence="2 3">8-3EHSu</strain>
    </source>
</reference>
<evidence type="ECO:0000256" key="1">
    <source>
        <dbReference type="SAM" id="SignalP"/>
    </source>
</evidence>
<keyword evidence="1" id="KW-0732">Signal</keyword>
<dbReference type="PROSITE" id="PS51257">
    <property type="entry name" value="PROKAR_LIPOPROTEIN"/>
    <property type="match status" value="1"/>
</dbReference>
<accession>A0A4Q7J985</accession>
<organism evidence="2 3">
    <name type="scientific">Amycolatopsis suaedae</name>
    <dbReference type="NCBI Taxonomy" id="2510978"/>
    <lineage>
        <taxon>Bacteria</taxon>
        <taxon>Bacillati</taxon>
        <taxon>Actinomycetota</taxon>
        <taxon>Actinomycetes</taxon>
        <taxon>Pseudonocardiales</taxon>
        <taxon>Pseudonocardiaceae</taxon>
        <taxon>Amycolatopsis</taxon>
    </lineage>
</organism>
<dbReference type="EMBL" id="SFCC01000008">
    <property type="protein sequence ID" value="RZQ62694.1"/>
    <property type="molecule type" value="Genomic_DNA"/>
</dbReference>
<protein>
    <submittedName>
        <fullName evidence="2">Uncharacterized protein</fullName>
    </submittedName>
</protein>
<dbReference type="RefSeq" id="WP_130476432.1">
    <property type="nucleotide sequence ID" value="NZ_SFCC01000008.1"/>
</dbReference>
<proteinExistence type="predicted"/>
<dbReference type="OrthoDB" id="3636671at2"/>
<feature type="chain" id="PRO_5039585815" evidence="1">
    <location>
        <begin position="19"/>
        <end position="134"/>
    </location>
</feature>
<keyword evidence="3" id="KW-1185">Reference proteome</keyword>
<dbReference type="Proteomes" id="UP000292003">
    <property type="component" value="Unassembled WGS sequence"/>
</dbReference>